<evidence type="ECO:0000313" key="2">
    <source>
        <dbReference type="EMBL" id="KAE9604466.1"/>
    </source>
</evidence>
<dbReference type="OrthoDB" id="1896025at2759"/>
<reference evidence="3" key="1">
    <citation type="journal article" date="2020" name="Nat. Commun.">
        <title>Genome sequence of the cluster root forming white lupin.</title>
        <authorList>
            <person name="Hufnagel B."/>
            <person name="Marques A."/>
            <person name="Soriano A."/>
            <person name="Marques L."/>
            <person name="Divol F."/>
            <person name="Doumas P."/>
            <person name="Sallet E."/>
            <person name="Mancinotti D."/>
            <person name="Carrere S."/>
            <person name="Marande W."/>
            <person name="Arribat S."/>
            <person name="Keller J."/>
            <person name="Huneau C."/>
            <person name="Blein T."/>
            <person name="Aime D."/>
            <person name="Laguerre M."/>
            <person name="Taylor J."/>
            <person name="Schubert V."/>
            <person name="Nelson M."/>
            <person name="Geu-Flores F."/>
            <person name="Crespi M."/>
            <person name="Gallardo-Guerrero K."/>
            <person name="Delaux P.-M."/>
            <person name="Salse J."/>
            <person name="Berges H."/>
            <person name="Guyot R."/>
            <person name="Gouzy J."/>
            <person name="Peret B."/>
        </authorList>
    </citation>
    <scope>NUCLEOTIDE SEQUENCE [LARGE SCALE GENOMIC DNA]</scope>
    <source>
        <strain evidence="3">cv. Amiga</strain>
    </source>
</reference>
<protein>
    <recommendedName>
        <fullName evidence="1">Gag1-like clamp domain-containing protein</fullName>
    </recommendedName>
</protein>
<dbReference type="EMBL" id="WOCE01000011">
    <property type="protein sequence ID" value="KAE9604466.1"/>
    <property type="molecule type" value="Genomic_DNA"/>
</dbReference>
<sequence>MHRAQFPKCFSFLSREANLLKIDSYYIGFALAYFCSYLTCFITSSGCFGCCTKPTPIIAVDEAVNGLRIQGQTVTPTIADGFWSSSTCDVDNSTVQSQRSIPSEGTDPEFVNQGKFCISLLLWNESRLKWTGSDRPRNPTRQKPDPRLNANATYESLLANRRPFPKSVPLSEMVEFLVNVWEQEGKYD</sequence>
<dbReference type="Pfam" id="PF13259">
    <property type="entry name" value="clamp_Gag1-like"/>
    <property type="match status" value="1"/>
</dbReference>
<dbReference type="AlphaFoldDB" id="A0A6A4PT49"/>
<comment type="caution">
    <text evidence="2">The sequence shown here is derived from an EMBL/GenBank/DDBJ whole genome shotgun (WGS) entry which is preliminary data.</text>
</comment>
<dbReference type="Proteomes" id="UP000447434">
    <property type="component" value="Chromosome 11"/>
</dbReference>
<dbReference type="PANTHER" id="PTHR33373:SF13">
    <property type="entry name" value="DUF4050 DOMAIN-CONTAINING PROTEIN"/>
    <property type="match status" value="1"/>
</dbReference>
<dbReference type="InterPro" id="IPR025124">
    <property type="entry name" value="Gag1-like_clamp"/>
</dbReference>
<feature type="domain" description="Gag1-like clamp" evidence="1">
    <location>
        <begin position="92"/>
        <end position="188"/>
    </location>
</feature>
<name>A0A6A4PT49_LUPAL</name>
<gene>
    <name evidence="2" type="ORF">Lalb_Chr11g0072171</name>
</gene>
<evidence type="ECO:0000259" key="1">
    <source>
        <dbReference type="Pfam" id="PF13259"/>
    </source>
</evidence>
<keyword evidence="3" id="KW-1185">Reference proteome</keyword>
<accession>A0A6A4PT49</accession>
<proteinExistence type="predicted"/>
<organism evidence="2 3">
    <name type="scientific">Lupinus albus</name>
    <name type="common">White lupine</name>
    <name type="synonym">Lupinus termis</name>
    <dbReference type="NCBI Taxonomy" id="3870"/>
    <lineage>
        <taxon>Eukaryota</taxon>
        <taxon>Viridiplantae</taxon>
        <taxon>Streptophyta</taxon>
        <taxon>Embryophyta</taxon>
        <taxon>Tracheophyta</taxon>
        <taxon>Spermatophyta</taxon>
        <taxon>Magnoliopsida</taxon>
        <taxon>eudicotyledons</taxon>
        <taxon>Gunneridae</taxon>
        <taxon>Pentapetalae</taxon>
        <taxon>rosids</taxon>
        <taxon>fabids</taxon>
        <taxon>Fabales</taxon>
        <taxon>Fabaceae</taxon>
        <taxon>Papilionoideae</taxon>
        <taxon>50 kb inversion clade</taxon>
        <taxon>genistoids sensu lato</taxon>
        <taxon>core genistoids</taxon>
        <taxon>Genisteae</taxon>
        <taxon>Lupinus</taxon>
    </lineage>
</organism>
<dbReference type="PANTHER" id="PTHR33373">
    <property type="entry name" value="OS07G0479600 PROTEIN"/>
    <property type="match status" value="1"/>
</dbReference>
<evidence type="ECO:0000313" key="3">
    <source>
        <dbReference type="Proteomes" id="UP000447434"/>
    </source>
</evidence>